<dbReference type="eggNOG" id="COG0520">
    <property type="taxonomic scope" value="Bacteria"/>
</dbReference>
<comment type="caution">
    <text evidence="3">The sequence shown here is derived from an EMBL/GenBank/DDBJ whole genome shotgun (WGS) entry which is preliminary data.</text>
</comment>
<dbReference type="Pfam" id="PF00266">
    <property type="entry name" value="Aminotran_5"/>
    <property type="match status" value="1"/>
</dbReference>
<dbReference type="InterPro" id="IPR015422">
    <property type="entry name" value="PyrdxlP-dep_Trfase_small"/>
</dbReference>
<organism evidence="3 4">
    <name type="scientific">Microscilla marina ATCC 23134</name>
    <dbReference type="NCBI Taxonomy" id="313606"/>
    <lineage>
        <taxon>Bacteria</taxon>
        <taxon>Pseudomonadati</taxon>
        <taxon>Bacteroidota</taxon>
        <taxon>Cytophagia</taxon>
        <taxon>Cytophagales</taxon>
        <taxon>Microscillaceae</taxon>
        <taxon>Microscilla</taxon>
    </lineage>
</organism>
<keyword evidence="1" id="KW-0663">Pyridoxal phosphate</keyword>
<feature type="domain" description="Aminotransferase class V" evidence="2">
    <location>
        <begin position="52"/>
        <end position="378"/>
    </location>
</feature>
<dbReference type="EMBL" id="AAWS01000003">
    <property type="protein sequence ID" value="EAY31402.1"/>
    <property type="molecule type" value="Genomic_DNA"/>
</dbReference>
<dbReference type="RefSeq" id="WP_002693978.1">
    <property type="nucleotide sequence ID" value="NZ_AAWS01000003.1"/>
</dbReference>
<dbReference type="InterPro" id="IPR015421">
    <property type="entry name" value="PyrdxlP-dep_Trfase_major"/>
</dbReference>
<dbReference type="Gene3D" id="3.40.640.10">
    <property type="entry name" value="Type I PLP-dependent aspartate aminotransferase-like (Major domain)"/>
    <property type="match status" value="1"/>
</dbReference>
<dbReference type="OrthoDB" id="513408at2"/>
<accession>A1ZE94</accession>
<keyword evidence="4" id="KW-1185">Reference proteome</keyword>
<dbReference type="Proteomes" id="UP000004095">
    <property type="component" value="Unassembled WGS sequence"/>
</dbReference>
<dbReference type="GO" id="GO:0008483">
    <property type="term" value="F:transaminase activity"/>
    <property type="evidence" value="ECO:0007669"/>
    <property type="project" value="UniProtKB-KW"/>
</dbReference>
<keyword evidence="3" id="KW-0808">Transferase</keyword>
<dbReference type="PANTHER" id="PTHR43586:SF15">
    <property type="entry name" value="BLR3095 PROTEIN"/>
    <property type="match status" value="1"/>
</dbReference>
<keyword evidence="3" id="KW-0032">Aminotransferase</keyword>
<gene>
    <name evidence="3" type="ORF">M23134_04235</name>
</gene>
<dbReference type="InterPro" id="IPR015424">
    <property type="entry name" value="PyrdxlP-dep_Trfase"/>
</dbReference>
<evidence type="ECO:0000256" key="1">
    <source>
        <dbReference type="ARBA" id="ARBA00022898"/>
    </source>
</evidence>
<protein>
    <submittedName>
        <fullName evidence="3">Aminotransferase, class V superfamily</fullName>
    </submittedName>
</protein>
<name>A1ZE94_MICM2</name>
<evidence type="ECO:0000259" key="2">
    <source>
        <dbReference type="Pfam" id="PF00266"/>
    </source>
</evidence>
<dbReference type="SUPFAM" id="SSF53383">
    <property type="entry name" value="PLP-dependent transferases"/>
    <property type="match status" value="1"/>
</dbReference>
<evidence type="ECO:0000313" key="3">
    <source>
        <dbReference type="EMBL" id="EAY31402.1"/>
    </source>
</evidence>
<evidence type="ECO:0000313" key="4">
    <source>
        <dbReference type="Proteomes" id="UP000004095"/>
    </source>
</evidence>
<dbReference type="InterPro" id="IPR000192">
    <property type="entry name" value="Aminotrans_V_dom"/>
</dbReference>
<proteinExistence type="predicted"/>
<dbReference type="AlphaFoldDB" id="A1ZE94"/>
<sequence length="396" mass="44519">MKNLTCQKHLFSLPNEISYFNNAYMAPSLKAVSAAGIAGVEQKNRPYEVLPTHFFEDTEALRAEYARLINVTDPQRIVTIPSVSYGIANAARNIDFEPGDEILLIDEQFPSNVYVWQRLAKEQALSIRVVAPPETSEHRGKAWNERILAAISPQTKVVAMAQVHWADGTLFDLEAIRRRTHETKSLLIIDGTQSVGALPFNVATIQPDALVCAGYKWLMGGYSLGLAYYGEYFDQGTPIEENWMNRHESENFAGLVNYQEKYQEGALRYEVGEHSNFILIPMLKAAITQINEWGVANIQAYTQALTQAMVTRLRVKGCWIEDENHRAAHIIGVHLPNGVDVAHVKDLLTSQQVYVSVRGHSIRISSHVYNNEEDIQKLLTCFEQVLDSKAATSTER</sequence>
<dbReference type="Gene3D" id="3.90.1150.10">
    <property type="entry name" value="Aspartate Aminotransferase, domain 1"/>
    <property type="match status" value="1"/>
</dbReference>
<reference evidence="3 4" key="1">
    <citation type="submission" date="2007-01" db="EMBL/GenBank/DDBJ databases">
        <authorList>
            <person name="Haygood M."/>
            <person name="Podell S."/>
            <person name="Anderson C."/>
            <person name="Hopkinson B."/>
            <person name="Roe K."/>
            <person name="Barbeau K."/>
            <person name="Gaasterland T."/>
            <person name="Ferriera S."/>
            <person name="Johnson J."/>
            <person name="Kravitz S."/>
            <person name="Beeson K."/>
            <person name="Sutton G."/>
            <person name="Rogers Y.-H."/>
            <person name="Friedman R."/>
            <person name="Frazier M."/>
            <person name="Venter J.C."/>
        </authorList>
    </citation>
    <scope>NUCLEOTIDE SEQUENCE [LARGE SCALE GENOMIC DNA]</scope>
    <source>
        <strain evidence="3 4">ATCC 23134</strain>
    </source>
</reference>
<dbReference type="PANTHER" id="PTHR43586">
    <property type="entry name" value="CYSTEINE DESULFURASE"/>
    <property type="match status" value="1"/>
</dbReference>